<proteinExistence type="predicted"/>
<evidence type="ECO:0000313" key="2">
    <source>
        <dbReference type="Proteomes" id="UP000805418"/>
    </source>
</evidence>
<name>A0A8I3NM14_CANLF</name>
<reference evidence="1" key="2">
    <citation type="submission" date="2025-08" db="UniProtKB">
        <authorList>
            <consortium name="Ensembl"/>
        </authorList>
    </citation>
    <scope>IDENTIFICATION</scope>
    <source>
        <strain evidence="1">Boxer</strain>
    </source>
</reference>
<keyword evidence="2" id="KW-1185">Reference proteome</keyword>
<organism evidence="1 2">
    <name type="scientific">Canis lupus familiaris</name>
    <name type="common">Dog</name>
    <name type="synonym">Canis familiaris</name>
    <dbReference type="NCBI Taxonomy" id="9615"/>
    <lineage>
        <taxon>Eukaryota</taxon>
        <taxon>Metazoa</taxon>
        <taxon>Chordata</taxon>
        <taxon>Craniata</taxon>
        <taxon>Vertebrata</taxon>
        <taxon>Euteleostomi</taxon>
        <taxon>Mammalia</taxon>
        <taxon>Eutheria</taxon>
        <taxon>Laurasiatheria</taxon>
        <taxon>Carnivora</taxon>
        <taxon>Caniformia</taxon>
        <taxon>Canidae</taxon>
        <taxon>Canis</taxon>
    </lineage>
</organism>
<evidence type="ECO:0008006" key="3">
    <source>
        <dbReference type="Google" id="ProtNLM"/>
    </source>
</evidence>
<sequence length="80" mass="9811">MFMKIKYYLAKLWKEPRCPSKDEWIKKLWSMYTMEYYSAIRNDKYPPFALMWMELEGIMPSEVSQSEKDKHYMVSLIRGI</sequence>
<reference evidence="1" key="1">
    <citation type="submission" date="2020-03" db="EMBL/GenBank/DDBJ databases">
        <title>Long-read based genome assembly of a Labrador retriever dog.</title>
        <authorList>
            <person name="Eory L."/>
            <person name="Zhang W."/>
            <person name="Schoenebeck J."/>
        </authorList>
    </citation>
    <scope>NUCLEOTIDE SEQUENCE [LARGE SCALE GENOMIC DNA]</scope>
    <source>
        <strain evidence="1">Labrador retriever</strain>
    </source>
</reference>
<evidence type="ECO:0000313" key="1">
    <source>
        <dbReference type="Ensembl" id="ENSCAFP00845017194.1"/>
    </source>
</evidence>
<dbReference type="AlphaFoldDB" id="A0A8I3NM14"/>
<dbReference type="GeneTree" id="ENSGT01150000286916"/>
<reference evidence="1" key="3">
    <citation type="submission" date="2025-09" db="UniProtKB">
        <authorList>
            <consortium name="Ensembl"/>
        </authorList>
    </citation>
    <scope>IDENTIFICATION</scope>
    <source>
        <strain evidence="1">Boxer</strain>
    </source>
</reference>
<dbReference type="Proteomes" id="UP000805418">
    <property type="component" value="Chromosome 2"/>
</dbReference>
<dbReference type="Ensembl" id="ENSCAFT00845021858.1">
    <property type="protein sequence ID" value="ENSCAFP00845017194.1"/>
    <property type="gene ID" value="ENSCAFG00845012288.1"/>
</dbReference>
<dbReference type="OrthoDB" id="9781136at2759"/>
<accession>A0A8I3NM14</accession>
<protein>
    <recommendedName>
        <fullName evidence="3">DUF1725 domain-containing protein</fullName>
    </recommendedName>
</protein>